<feature type="domain" description="Glycosyl transferase family 1" evidence="3">
    <location>
        <begin position="192"/>
        <end position="345"/>
    </location>
</feature>
<dbReference type="CDD" id="cd03811">
    <property type="entry name" value="GT4_GT28_WabH-like"/>
    <property type="match status" value="1"/>
</dbReference>
<dbReference type="Pfam" id="PF13439">
    <property type="entry name" value="Glyco_transf_4"/>
    <property type="match status" value="1"/>
</dbReference>
<evidence type="ECO:0000259" key="3">
    <source>
        <dbReference type="Pfam" id="PF00534"/>
    </source>
</evidence>
<dbReference type="PANTHER" id="PTHR12526:SF510">
    <property type="entry name" value="D-INOSITOL 3-PHOSPHATE GLYCOSYLTRANSFERASE"/>
    <property type="match status" value="1"/>
</dbReference>
<keyword evidence="2 5" id="KW-0808">Transferase</keyword>
<dbReference type="AlphaFoldDB" id="A0A3B1AVF2"/>
<feature type="domain" description="Glycosyltransferase subfamily 4-like N-terminal" evidence="4">
    <location>
        <begin position="17"/>
        <end position="172"/>
    </location>
</feature>
<gene>
    <name evidence="5" type="ORF">MNBD_GAMMA20-2343</name>
</gene>
<dbReference type="InterPro" id="IPR001296">
    <property type="entry name" value="Glyco_trans_1"/>
</dbReference>
<dbReference type="EMBL" id="UOFU01000317">
    <property type="protein sequence ID" value="VAX03278.1"/>
    <property type="molecule type" value="Genomic_DNA"/>
</dbReference>
<sequence>MSRHTQLCIFVPEWDNGGVERMMANLMRGIAAHGITVDLLQNTRNDHYLEDLPTGIRRVQLEADKPSYLLDKTRQYLADTRPECLLSAKDTSHNLALNAQRSAGVDTRVFLRFASNISQKYAHRNALKRWWIRHGLRRSCRRADGLLAVSQGVADDIHTTTGLNVQTLPNPVISGQLHSLAGEPAPHPWLSEHDIPVILGAGRLGRAKNFALLIEAFARLHRERRCRLIILGEGRQRERLLRQAEKLGVSDDVSLPGYTDNPFAWLARANVFALSSNWEGSPNILVEALALGTPAVSTDCPSGPREILADGRFGPLVAMGDAVALAAALEQTLDAPLSAGHLKQAACPYTLEASTQAYLQAMALT</sequence>
<reference evidence="5" key="1">
    <citation type="submission" date="2018-06" db="EMBL/GenBank/DDBJ databases">
        <authorList>
            <person name="Zhirakovskaya E."/>
        </authorList>
    </citation>
    <scope>NUCLEOTIDE SEQUENCE</scope>
</reference>
<organism evidence="5">
    <name type="scientific">hydrothermal vent metagenome</name>
    <dbReference type="NCBI Taxonomy" id="652676"/>
    <lineage>
        <taxon>unclassified sequences</taxon>
        <taxon>metagenomes</taxon>
        <taxon>ecological metagenomes</taxon>
    </lineage>
</organism>
<dbReference type="Gene3D" id="3.40.50.2000">
    <property type="entry name" value="Glycogen Phosphorylase B"/>
    <property type="match status" value="2"/>
</dbReference>
<proteinExistence type="predicted"/>
<protein>
    <submittedName>
        <fullName evidence="5">Glycosyl transferase, group 1</fullName>
    </submittedName>
</protein>
<evidence type="ECO:0000313" key="5">
    <source>
        <dbReference type="EMBL" id="VAX03278.1"/>
    </source>
</evidence>
<dbReference type="SUPFAM" id="SSF53756">
    <property type="entry name" value="UDP-Glycosyltransferase/glycogen phosphorylase"/>
    <property type="match status" value="1"/>
</dbReference>
<name>A0A3B1AVF2_9ZZZZ</name>
<dbReference type="Pfam" id="PF00534">
    <property type="entry name" value="Glycos_transf_1"/>
    <property type="match status" value="1"/>
</dbReference>
<evidence type="ECO:0000259" key="4">
    <source>
        <dbReference type="Pfam" id="PF13439"/>
    </source>
</evidence>
<accession>A0A3B1AVF2</accession>
<dbReference type="PANTHER" id="PTHR12526">
    <property type="entry name" value="GLYCOSYLTRANSFERASE"/>
    <property type="match status" value="1"/>
</dbReference>
<dbReference type="InterPro" id="IPR028098">
    <property type="entry name" value="Glyco_trans_4-like_N"/>
</dbReference>
<keyword evidence="1" id="KW-0328">Glycosyltransferase</keyword>
<dbReference type="GO" id="GO:0016757">
    <property type="term" value="F:glycosyltransferase activity"/>
    <property type="evidence" value="ECO:0007669"/>
    <property type="project" value="UniProtKB-KW"/>
</dbReference>
<evidence type="ECO:0000256" key="1">
    <source>
        <dbReference type="ARBA" id="ARBA00022676"/>
    </source>
</evidence>
<evidence type="ECO:0000256" key="2">
    <source>
        <dbReference type="ARBA" id="ARBA00022679"/>
    </source>
</evidence>